<keyword evidence="4" id="KW-0479">Metal-binding</keyword>
<dbReference type="GO" id="GO:0046872">
    <property type="term" value="F:metal ion binding"/>
    <property type="evidence" value="ECO:0007669"/>
    <property type="project" value="UniProtKB-KW"/>
</dbReference>
<evidence type="ECO:0000259" key="8">
    <source>
        <dbReference type="Pfam" id="PF05567"/>
    </source>
</evidence>
<reference evidence="9" key="1">
    <citation type="submission" date="2023-08" db="EMBL/GenBank/DDBJ databases">
        <title>Functional and genomic diversity of the sorghum phyllosphere microbiome.</title>
        <authorList>
            <person name="Shade A."/>
        </authorList>
    </citation>
    <scope>NUCLEOTIDE SEQUENCE</scope>
    <source>
        <strain evidence="9">SORGH_AS_0201</strain>
    </source>
</reference>
<dbReference type="InterPro" id="IPR008707">
    <property type="entry name" value="B-propeller_PilY1"/>
</dbReference>
<evidence type="ECO:0000313" key="9">
    <source>
        <dbReference type="EMBL" id="MDR6235403.1"/>
    </source>
</evidence>
<comment type="similarity">
    <text evidence="2">Belongs to the PilY1 family.</text>
</comment>
<sequence length="1305" mass="138155">MSRAALGMASLALLSAMATPGVQAAALNLSQQPLFLTNSVGPNLFVTLDNSTSMQMAVVPDASNTDVIRPTRRAKSAAFNSLYYNPAITYPAPYAVSYSSAGGLTRTRLTTSFTSAYVNGYRPGLGSVNLASDYRVSWSYNPNLVTTDPNVARGSTYGNPGLQNNSPSMLAENPSQDFQSAGTYQGTSRTYGRLTLLDILLGAGFTETINGAQVSISDSSLLGWLLGNQPLNGGCTATIANTASVTYSNVTCTRNVNYGVGGLFSSVTYTITANTNTLAANVGVPAYYYLYDTTLATCTPASLQTDGCYRRVLVSASSGPNGTDERQNFANWYSFYRSRALSAQTATNLALADASENIRVGWQALGTNDSCVLVTANANCRGISNASSTTYDNRLRPFTGAHRAAFFTWLGDVYYNQSTPLLQAVARVGELLKVTGNDSPYAYQPGTSEAPVYGCRASYSLVVTDGIWNAALNSGNFDGSSATLPDGQQYSPQAPFQDSTANTLADLAFLYWRNDAQPNLNNRVPPYNTVTSDEVQGTRTLAPYWNPRNDPATWQHLTGFYVGIGLSSALVNPAWGGDTFAGGYSGLAAGTISWPVAGADNSVNQNNVYDLWHAALNSRGEFFSAEDASDLITSLSAVITRITQSTSVGASQTVSPTQEGDSTSLYTYEPSFSSTDWSGDLIKYQRTATTRTRLWSAGQLLDNRFASGNNAYSARKIYLASRGALTDFTWANLTATQQASLNRTSAGATDTYGSRRVDYLRGDRSLEAPGTTPSFRPRNHILGDIVNSSPVVVAAPTQPIALMNATVGDNSYATFRTANLNRERRIYVGANDGMLHAFNDQGQEVFAFVPSAVIGNLNRLTDRGYAGGGHQSYVDNTPVVGDVYIGGAWRTVLVGTLRGGGQGIFALDITNPNAPVLLWEKSASDPDYADLGFTYARPVIARLHTGGWGVVMSNGYNSARDNAVLYVMNMADGSLIKALPASDNVATPNGLSSPFVADVDGDLVADYAYAGDLHGNLWRFDLIGTSLTAVAAADNFRVAFGGRPLYTAQASSVASGTTNLVQPITASPAAIAHPSGVGHLVIFGTGKYLEASDAIANPSKAMTLYGIWDRQTDGSAAGSTPTLTIANLQQQTLGTDQSINYRGSSGASVSSTANTVSTTSVNWYDPATAANGKQGWYLNLPLNGELVINKPQLFSGTLLMSSLVPSTDACASGVTTYLYALDPYTGGNNSGLFNLGLDTVYGRIQMDGLLGGIVPFVYGDGSFSMEGTLADAALYGSDGKSPDASLGGELPASRRQTWRVITNQD</sequence>
<evidence type="ECO:0000256" key="3">
    <source>
        <dbReference type="ARBA" id="ARBA00022558"/>
    </source>
</evidence>
<dbReference type="Pfam" id="PF05567">
    <property type="entry name" value="T4P_PilY1"/>
    <property type="match status" value="1"/>
</dbReference>
<evidence type="ECO:0000256" key="7">
    <source>
        <dbReference type="SAM" id="SignalP"/>
    </source>
</evidence>
<dbReference type="SUPFAM" id="SSF50998">
    <property type="entry name" value="Quinoprotein alcohol dehydrogenase-like"/>
    <property type="match status" value="1"/>
</dbReference>
<feature type="domain" description="PilY1 beta-propeller" evidence="8">
    <location>
        <begin position="782"/>
        <end position="1137"/>
    </location>
</feature>
<proteinExistence type="inferred from homology"/>
<evidence type="ECO:0000256" key="6">
    <source>
        <dbReference type="ARBA" id="ARBA00023263"/>
    </source>
</evidence>
<evidence type="ECO:0000256" key="5">
    <source>
        <dbReference type="ARBA" id="ARBA00022837"/>
    </source>
</evidence>
<dbReference type="GO" id="GO:0009289">
    <property type="term" value="C:pilus"/>
    <property type="evidence" value="ECO:0007669"/>
    <property type="project" value="UniProtKB-SubCell"/>
</dbReference>
<keyword evidence="5" id="KW-0106">Calcium</keyword>
<evidence type="ECO:0000256" key="1">
    <source>
        <dbReference type="ARBA" id="ARBA00004561"/>
    </source>
</evidence>
<dbReference type="EMBL" id="JAVJAF010000001">
    <property type="protein sequence ID" value="MDR6235403.1"/>
    <property type="molecule type" value="Genomic_DNA"/>
</dbReference>
<accession>A0AAJ2BZ90</accession>
<dbReference type="InterPro" id="IPR011047">
    <property type="entry name" value="Quinoprotein_ADH-like_sf"/>
</dbReference>
<name>A0AAJ2BZ90_9PSED</name>
<keyword evidence="6" id="KW-0281">Fimbrium</keyword>
<evidence type="ECO:0000256" key="2">
    <source>
        <dbReference type="ARBA" id="ARBA00008387"/>
    </source>
</evidence>
<dbReference type="Proteomes" id="UP001268036">
    <property type="component" value="Unassembled WGS sequence"/>
</dbReference>
<evidence type="ECO:0000313" key="10">
    <source>
        <dbReference type="Proteomes" id="UP001268036"/>
    </source>
</evidence>
<organism evidence="9 10">
    <name type="scientific">Pseudomonas oryzihabitans</name>
    <dbReference type="NCBI Taxonomy" id="47885"/>
    <lineage>
        <taxon>Bacteria</taxon>
        <taxon>Pseudomonadati</taxon>
        <taxon>Pseudomonadota</taxon>
        <taxon>Gammaproteobacteria</taxon>
        <taxon>Pseudomonadales</taxon>
        <taxon>Pseudomonadaceae</taxon>
        <taxon>Pseudomonas</taxon>
    </lineage>
</organism>
<feature type="chain" id="PRO_5042550985" evidence="7">
    <location>
        <begin position="25"/>
        <end position="1305"/>
    </location>
</feature>
<keyword evidence="7" id="KW-0732">Signal</keyword>
<gene>
    <name evidence="9" type="ORF">QE440_003144</name>
</gene>
<keyword evidence="3" id="KW-1029">Fimbrium biogenesis</keyword>
<dbReference type="RefSeq" id="WP_309759993.1">
    <property type="nucleotide sequence ID" value="NZ_JAVJAF010000001.1"/>
</dbReference>
<evidence type="ECO:0000256" key="4">
    <source>
        <dbReference type="ARBA" id="ARBA00022723"/>
    </source>
</evidence>
<comment type="caution">
    <text evidence="9">The sequence shown here is derived from an EMBL/GenBank/DDBJ whole genome shotgun (WGS) entry which is preliminary data.</text>
</comment>
<protein>
    <submittedName>
        <fullName evidence="9">Type IV pilus assembly protein PilY1</fullName>
    </submittedName>
</protein>
<feature type="signal peptide" evidence="7">
    <location>
        <begin position="1"/>
        <end position="24"/>
    </location>
</feature>
<comment type="subcellular location">
    <subcellularLocation>
        <location evidence="1">Fimbrium</location>
    </subcellularLocation>
</comment>